<evidence type="ECO:0000313" key="11">
    <source>
        <dbReference type="Proteomes" id="UP001597221"/>
    </source>
</evidence>
<keyword evidence="11" id="KW-1185">Reference proteome</keyword>
<dbReference type="InterPro" id="IPR038501">
    <property type="entry name" value="Spore_GerAC_C_sf"/>
</dbReference>
<comment type="caution">
    <text evidence="10">The sequence shown here is derived from an EMBL/GenBank/DDBJ whole genome shotgun (WGS) entry which is preliminary data.</text>
</comment>
<keyword evidence="6" id="KW-0564">Palmitate</keyword>
<dbReference type="RefSeq" id="WP_251517693.1">
    <property type="nucleotide sequence ID" value="NZ_JAMBON010000066.1"/>
</dbReference>
<accession>A0ABW4HS28</accession>
<feature type="domain" description="Spore germination protein N-terminal" evidence="9">
    <location>
        <begin position="21"/>
        <end position="193"/>
    </location>
</feature>
<sequence>MGKNELFLILFILPLLAGCWDERLLKNSRTVYISGFDLDENGDYQITSIIRDMNISESSRGEISISNELVTGKGGLIKEASMTIDQSVPGNYDPAKGRTLILGIDIAKGDIYNVLDSLYRDPRVDLNAKIAVTDDSANEIITHLSENEVEKGEYLYELIHSSEIHSEIQDITLRSIRTYLFDEGKDFMLPYLSKDEEDNEVKINGTALFHDHSFTGQFLSTDESTLLLLFMETQSKKALLTEQLDKKAGGSVSYNVKSVSRKLKLEKEEKVHADIMLQLDVEIVDYPPDHLDKQEMINFLEKRLSKILTEKADALFKKLAANQSDVLGLGRELIVFHPSIWKEIKGENYYEHILVNPKVKVNVRRVESFCDH</sequence>
<dbReference type="NCBIfam" id="TIGR02887">
    <property type="entry name" value="spore_ger_x_C"/>
    <property type="match status" value="1"/>
</dbReference>
<evidence type="ECO:0000259" key="8">
    <source>
        <dbReference type="Pfam" id="PF05504"/>
    </source>
</evidence>
<evidence type="ECO:0000256" key="5">
    <source>
        <dbReference type="ARBA" id="ARBA00023136"/>
    </source>
</evidence>
<comment type="subcellular location">
    <subcellularLocation>
        <location evidence="1">Membrane</location>
        <topology evidence="1">Lipid-anchor</topology>
    </subcellularLocation>
</comment>
<dbReference type="Proteomes" id="UP001597221">
    <property type="component" value="Unassembled WGS sequence"/>
</dbReference>
<keyword evidence="5" id="KW-0472">Membrane</keyword>
<proteinExistence type="inferred from homology"/>
<evidence type="ECO:0000313" key="10">
    <source>
        <dbReference type="EMBL" id="MFD1608444.1"/>
    </source>
</evidence>
<evidence type="ECO:0000259" key="9">
    <source>
        <dbReference type="Pfam" id="PF25198"/>
    </source>
</evidence>
<name>A0ABW4HS28_9BACI</name>
<evidence type="ECO:0000256" key="1">
    <source>
        <dbReference type="ARBA" id="ARBA00004635"/>
    </source>
</evidence>
<organism evidence="10 11">
    <name type="scientific">Oceanobacillus luteolus</name>
    <dbReference type="NCBI Taxonomy" id="1274358"/>
    <lineage>
        <taxon>Bacteria</taxon>
        <taxon>Bacillati</taxon>
        <taxon>Bacillota</taxon>
        <taxon>Bacilli</taxon>
        <taxon>Bacillales</taxon>
        <taxon>Bacillaceae</taxon>
        <taxon>Oceanobacillus</taxon>
    </lineage>
</organism>
<dbReference type="Pfam" id="PF25198">
    <property type="entry name" value="Spore_GerAC_N"/>
    <property type="match status" value="1"/>
</dbReference>
<dbReference type="InterPro" id="IPR046953">
    <property type="entry name" value="Spore_GerAC-like_C"/>
</dbReference>
<dbReference type="Gene3D" id="3.30.300.210">
    <property type="entry name" value="Nutrient germinant receptor protein C, domain 3"/>
    <property type="match status" value="1"/>
</dbReference>
<dbReference type="PANTHER" id="PTHR35789">
    <property type="entry name" value="SPORE GERMINATION PROTEIN B3"/>
    <property type="match status" value="1"/>
</dbReference>
<keyword evidence="7" id="KW-0449">Lipoprotein</keyword>
<gene>
    <name evidence="10" type="ORF">ACFSBH_12385</name>
</gene>
<evidence type="ECO:0000256" key="3">
    <source>
        <dbReference type="ARBA" id="ARBA00022544"/>
    </source>
</evidence>
<protein>
    <submittedName>
        <fullName evidence="10">Ger(X)C family spore germination protein</fullName>
    </submittedName>
</protein>
<dbReference type="InterPro" id="IPR008844">
    <property type="entry name" value="Spore_GerAC-like"/>
</dbReference>
<dbReference type="EMBL" id="JBHUDE010000090">
    <property type="protein sequence ID" value="MFD1608444.1"/>
    <property type="molecule type" value="Genomic_DNA"/>
</dbReference>
<dbReference type="Pfam" id="PF05504">
    <property type="entry name" value="Spore_GerAC"/>
    <property type="match status" value="1"/>
</dbReference>
<keyword evidence="3" id="KW-0309">Germination</keyword>
<dbReference type="InterPro" id="IPR057336">
    <property type="entry name" value="GerAC_N"/>
</dbReference>
<comment type="similarity">
    <text evidence="2">Belongs to the GerABKC lipoprotein family.</text>
</comment>
<dbReference type="PANTHER" id="PTHR35789:SF1">
    <property type="entry name" value="SPORE GERMINATION PROTEIN B3"/>
    <property type="match status" value="1"/>
</dbReference>
<evidence type="ECO:0000256" key="6">
    <source>
        <dbReference type="ARBA" id="ARBA00023139"/>
    </source>
</evidence>
<keyword evidence="4" id="KW-0732">Signal</keyword>
<evidence type="ECO:0000256" key="4">
    <source>
        <dbReference type="ARBA" id="ARBA00022729"/>
    </source>
</evidence>
<evidence type="ECO:0000256" key="2">
    <source>
        <dbReference type="ARBA" id="ARBA00007886"/>
    </source>
</evidence>
<reference evidence="11" key="1">
    <citation type="journal article" date="2019" name="Int. J. Syst. Evol. Microbiol.">
        <title>The Global Catalogue of Microorganisms (GCM) 10K type strain sequencing project: providing services to taxonomists for standard genome sequencing and annotation.</title>
        <authorList>
            <consortium name="The Broad Institute Genomics Platform"/>
            <consortium name="The Broad Institute Genome Sequencing Center for Infectious Disease"/>
            <person name="Wu L."/>
            <person name="Ma J."/>
        </authorList>
    </citation>
    <scope>NUCLEOTIDE SEQUENCE [LARGE SCALE GENOMIC DNA]</scope>
    <source>
        <strain evidence="11">CGMCC 1.12376</strain>
    </source>
</reference>
<feature type="domain" description="Spore germination GerAC-like C-terminal" evidence="8">
    <location>
        <begin position="204"/>
        <end position="366"/>
    </location>
</feature>
<dbReference type="PROSITE" id="PS51257">
    <property type="entry name" value="PROKAR_LIPOPROTEIN"/>
    <property type="match status" value="1"/>
</dbReference>
<evidence type="ECO:0000256" key="7">
    <source>
        <dbReference type="ARBA" id="ARBA00023288"/>
    </source>
</evidence>